<organism evidence="2 3">
    <name type="scientific">Vigna mungo</name>
    <name type="common">Black gram</name>
    <name type="synonym">Phaseolus mungo</name>
    <dbReference type="NCBI Taxonomy" id="3915"/>
    <lineage>
        <taxon>Eukaryota</taxon>
        <taxon>Viridiplantae</taxon>
        <taxon>Streptophyta</taxon>
        <taxon>Embryophyta</taxon>
        <taxon>Tracheophyta</taxon>
        <taxon>Spermatophyta</taxon>
        <taxon>Magnoliopsida</taxon>
        <taxon>eudicotyledons</taxon>
        <taxon>Gunneridae</taxon>
        <taxon>Pentapetalae</taxon>
        <taxon>rosids</taxon>
        <taxon>fabids</taxon>
        <taxon>Fabales</taxon>
        <taxon>Fabaceae</taxon>
        <taxon>Papilionoideae</taxon>
        <taxon>50 kb inversion clade</taxon>
        <taxon>NPAAA clade</taxon>
        <taxon>indigoferoid/millettioid clade</taxon>
        <taxon>Phaseoleae</taxon>
        <taxon>Vigna</taxon>
    </lineage>
</organism>
<protein>
    <submittedName>
        <fullName evidence="2">Uncharacterized protein</fullName>
    </submittedName>
</protein>
<name>A0AAQ3S6W5_VIGMU</name>
<dbReference type="EMBL" id="CP144699">
    <property type="protein sequence ID" value="WVZ18663.1"/>
    <property type="molecule type" value="Genomic_DNA"/>
</dbReference>
<sequence length="115" mass="12485">MAERSKELQVLQQVSLIECRVDAEVMGNNWASFSLNGIEYSNSCNCISLTGDSQVMEEDKVASHQRPSSSPLTPRILSNSSISPKLNSSLPKFSIATIASESKMTGSDNKLLFGD</sequence>
<feature type="region of interest" description="Disordered" evidence="1">
    <location>
        <begin position="57"/>
        <end position="80"/>
    </location>
</feature>
<dbReference type="Proteomes" id="UP001374535">
    <property type="component" value="Chromosome 2"/>
</dbReference>
<reference evidence="2 3" key="1">
    <citation type="journal article" date="2023" name="Life. Sci Alliance">
        <title>Evolutionary insights into 3D genome organization and epigenetic landscape of Vigna mungo.</title>
        <authorList>
            <person name="Junaid A."/>
            <person name="Singh B."/>
            <person name="Bhatia S."/>
        </authorList>
    </citation>
    <scope>NUCLEOTIDE SEQUENCE [LARGE SCALE GENOMIC DNA]</scope>
    <source>
        <strain evidence="2">Urdbean</strain>
    </source>
</reference>
<evidence type="ECO:0000256" key="1">
    <source>
        <dbReference type="SAM" id="MobiDB-lite"/>
    </source>
</evidence>
<evidence type="ECO:0000313" key="3">
    <source>
        <dbReference type="Proteomes" id="UP001374535"/>
    </source>
</evidence>
<accession>A0AAQ3S6W5</accession>
<keyword evidence="3" id="KW-1185">Reference proteome</keyword>
<evidence type="ECO:0000313" key="2">
    <source>
        <dbReference type="EMBL" id="WVZ18663.1"/>
    </source>
</evidence>
<dbReference type="AlphaFoldDB" id="A0AAQ3S6W5"/>
<proteinExistence type="predicted"/>
<gene>
    <name evidence="2" type="ORF">V8G54_005985</name>
</gene>